<dbReference type="SMART" id="SM00645">
    <property type="entry name" value="Pept_C1"/>
    <property type="match status" value="1"/>
</dbReference>
<dbReference type="OMA" id="IMTIHED"/>
<protein>
    <submittedName>
        <fullName evidence="5">Cathepsin b</fullName>
    </submittedName>
</protein>
<keyword evidence="2" id="KW-0865">Zymogen</keyword>
<dbReference type="InterPro" id="IPR000668">
    <property type="entry name" value="Peptidase_C1A_C"/>
</dbReference>
<dbReference type="EMBL" id="CCKQ01005603">
    <property type="protein sequence ID" value="CDW76850.1"/>
    <property type="molecule type" value="Genomic_DNA"/>
</dbReference>
<keyword evidence="6" id="KW-1185">Reference proteome</keyword>
<dbReference type="GO" id="GO:0008234">
    <property type="term" value="F:cysteine-type peptidase activity"/>
    <property type="evidence" value="ECO:0007669"/>
    <property type="project" value="InterPro"/>
</dbReference>
<dbReference type="AlphaFoldDB" id="A0A078A5J2"/>
<evidence type="ECO:0000313" key="5">
    <source>
        <dbReference type="EMBL" id="CDW76850.1"/>
    </source>
</evidence>
<organism evidence="5 6">
    <name type="scientific">Stylonychia lemnae</name>
    <name type="common">Ciliate</name>
    <dbReference type="NCBI Taxonomy" id="5949"/>
    <lineage>
        <taxon>Eukaryota</taxon>
        <taxon>Sar</taxon>
        <taxon>Alveolata</taxon>
        <taxon>Ciliophora</taxon>
        <taxon>Intramacronucleata</taxon>
        <taxon>Spirotrichea</taxon>
        <taxon>Stichotrichia</taxon>
        <taxon>Sporadotrichida</taxon>
        <taxon>Oxytrichidae</taxon>
        <taxon>Stylonychinae</taxon>
        <taxon>Stylonychia</taxon>
    </lineage>
</organism>
<accession>A0A078A5J2</accession>
<gene>
    <name evidence="5" type="primary">Contig9011.g9635</name>
    <name evidence="5" type="ORF">STYLEM_5815</name>
</gene>
<feature type="chain" id="PRO_5018786387" evidence="3">
    <location>
        <begin position="22"/>
        <end position="336"/>
    </location>
</feature>
<keyword evidence="3" id="KW-0732">Signal</keyword>
<name>A0A078A5J2_STYLE</name>
<dbReference type="Gene3D" id="3.90.70.10">
    <property type="entry name" value="Cysteine proteinases"/>
    <property type="match status" value="1"/>
</dbReference>
<dbReference type="GO" id="GO:0006508">
    <property type="term" value="P:proteolysis"/>
    <property type="evidence" value="ECO:0007669"/>
    <property type="project" value="InterPro"/>
</dbReference>
<evidence type="ECO:0000256" key="3">
    <source>
        <dbReference type="SAM" id="SignalP"/>
    </source>
</evidence>
<dbReference type="Pfam" id="PF00112">
    <property type="entry name" value="Peptidase_C1"/>
    <property type="match status" value="1"/>
</dbReference>
<dbReference type="OrthoDB" id="640249at2759"/>
<dbReference type="InterPro" id="IPR013128">
    <property type="entry name" value="Peptidase_C1A"/>
</dbReference>
<proteinExistence type="inferred from homology"/>
<evidence type="ECO:0000313" key="6">
    <source>
        <dbReference type="Proteomes" id="UP000039865"/>
    </source>
</evidence>
<comment type="similarity">
    <text evidence="1">Belongs to the peptidase C1 family.</text>
</comment>
<evidence type="ECO:0000256" key="1">
    <source>
        <dbReference type="ARBA" id="ARBA00008455"/>
    </source>
</evidence>
<dbReference type="InterPro" id="IPR025660">
    <property type="entry name" value="Pept_his_AS"/>
</dbReference>
<sequence>MKSTSIIVLLALIGYSSQVTRHPVRQELVEEIKLKAESWTPVETHQNLLRDVHPDKIKSRLGNLGFQEGSLISKLMSYLPFKTKFLGNHNHEHNAKSSHKKLQSPMLQDIFPQSFDFREQHPTCLREIRDQLDCGACWAFSSSGMLADRICKATDGKVNLEFSPQDMVACSMDNYGCQGGYLMNSIDFLMNDGVVIDKCQPYRNALNKCEYSCTDKTIPYKKHYCRPGSLKIMTTAEEFKQELLTNGPFIVSLTVYEDFINYGNGTYTYIAGEIIGGHAMKMMGWSTENGKTVWLLQNQWSDQWGEKGFIKILEGEIGIDSIGISCQPELNSEESK</sequence>
<dbReference type="InterPro" id="IPR000169">
    <property type="entry name" value="Pept_cys_AS"/>
</dbReference>
<dbReference type="PROSITE" id="PS00139">
    <property type="entry name" value="THIOL_PROTEASE_CYS"/>
    <property type="match status" value="1"/>
</dbReference>
<dbReference type="InParanoid" id="A0A078A5J2"/>
<dbReference type="Proteomes" id="UP000039865">
    <property type="component" value="Unassembled WGS sequence"/>
</dbReference>
<dbReference type="PROSITE" id="PS00639">
    <property type="entry name" value="THIOL_PROTEASE_HIS"/>
    <property type="match status" value="1"/>
</dbReference>
<dbReference type="PANTHER" id="PTHR12411">
    <property type="entry name" value="CYSTEINE PROTEASE FAMILY C1-RELATED"/>
    <property type="match status" value="1"/>
</dbReference>
<dbReference type="SUPFAM" id="SSF54001">
    <property type="entry name" value="Cysteine proteinases"/>
    <property type="match status" value="1"/>
</dbReference>
<evidence type="ECO:0000259" key="4">
    <source>
        <dbReference type="SMART" id="SM00645"/>
    </source>
</evidence>
<feature type="signal peptide" evidence="3">
    <location>
        <begin position="1"/>
        <end position="21"/>
    </location>
</feature>
<dbReference type="InterPro" id="IPR038765">
    <property type="entry name" value="Papain-like_cys_pep_sf"/>
</dbReference>
<evidence type="ECO:0000256" key="2">
    <source>
        <dbReference type="ARBA" id="ARBA00023145"/>
    </source>
</evidence>
<feature type="domain" description="Peptidase C1A papain C-terminal" evidence="4">
    <location>
        <begin position="111"/>
        <end position="327"/>
    </location>
</feature>
<reference evidence="5 6" key="1">
    <citation type="submission" date="2014-06" db="EMBL/GenBank/DDBJ databases">
        <authorList>
            <person name="Swart Estienne"/>
        </authorList>
    </citation>
    <scope>NUCLEOTIDE SEQUENCE [LARGE SCALE GENOMIC DNA]</scope>
    <source>
        <strain evidence="5 6">130c</strain>
    </source>
</reference>